<dbReference type="RefSeq" id="WP_211875991.1">
    <property type="nucleotide sequence ID" value="NZ_JAAEDH010000026.1"/>
</dbReference>
<dbReference type="SMART" id="SM00825">
    <property type="entry name" value="PKS_KS"/>
    <property type="match status" value="1"/>
</dbReference>
<dbReference type="Gene3D" id="3.40.366.10">
    <property type="entry name" value="Malonyl-Coenzyme A Acyl Carrier Protein, domain 2"/>
    <property type="match status" value="1"/>
</dbReference>
<keyword evidence="6" id="KW-0663">Pyridoxal phosphate</keyword>
<dbReference type="EMBL" id="JAAEDH010000026">
    <property type="protein sequence ID" value="MBR0657128.1"/>
    <property type="molecule type" value="Genomic_DNA"/>
</dbReference>
<dbReference type="Gene3D" id="1.10.1200.10">
    <property type="entry name" value="ACP-like"/>
    <property type="match status" value="2"/>
</dbReference>
<dbReference type="SMART" id="SM00823">
    <property type="entry name" value="PKS_PP"/>
    <property type="match status" value="2"/>
</dbReference>
<dbReference type="InterPro" id="IPR015424">
    <property type="entry name" value="PyrdxlP-dep_Trfase"/>
</dbReference>
<dbReference type="InterPro" id="IPR014043">
    <property type="entry name" value="Acyl_transferase_dom"/>
</dbReference>
<dbReference type="Gene3D" id="3.30.559.30">
    <property type="entry name" value="Nonribosomal peptide synthetase, condensation domain"/>
    <property type="match status" value="1"/>
</dbReference>
<dbReference type="GO" id="GO:0006633">
    <property type="term" value="P:fatty acid biosynthetic process"/>
    <property type="evidence" value="ECO:0007669"/>
    <property type="project" value="TreeGrafter"/>
</dbReference>
<dbReference type="GO" id="GO:0004312">
    <property type="term" value="F:fatty acid synthase activity"/>
    <property type="evidence" value="ECO:0007669"/>
    <property type="project" value="TreeGrafter"/>
</dbReference>
<dbReference type="InterPro" id="IPR001227">
    <property type="entry name" value="Ac_transferase_dom_sf"/>
</dbReference>
<dbReference type="Gene3D" id="3.30.300.30">
    <property type="match status" value="1"/>
</dbReference>
<dbReference type="InterPro" id="IPR016035">
    <property type="entry name" value="Acyl_Trfase/lysoPLipase"/>
</dbReference>
<dbReference type="GO" id="GO:0008483">
    <property type="term" value="F:transaminase activity"/>
    <property type="evidence" value="ECO:0007669"/>
    <property type="project" value="InterPro"/>
</dbReference>
<dbReference type="CDD" id="cd19531">
    <property type="entry name" value="LCL_NRPS-like"/>
    <property type="match status" value="1"/>
</dbReference>
<dbReference type="SUPFAM" id="SSF52777">
    <property type="entry name" value="CoA-dependent acyltransferases"/>
    <property type="match status" value="2"/>
</dbReference>
<dbReference type="Gene3D" id="2.30.38.10">
    <property type="entry name" value="Luciferase, Domain 3"/>
    <property type="match status" value="1"/>
</dbReference>
<dbReference type="InterPro" id="IPR020806">
    <property type="entry name" value="PKS_PP-bd"/>
</dbReference>
<dbReference type="Pfam" id="PF02801">
    <property type="entry name" value="Ketoacyl-synt_C"/>
    <property type="match status" value="1"/>
</dbReference>
<dbReference type="Pfam" id="PF00698">
    <property type="entry name" value="Acyl_transf_1"/>
    <property type="match status" value="1"/>
</dbReference>
<dbReference type="SUPFAM" id="SSF53901">
    <property type="entry name" value="Thiolase-like"/>
    <property type="match status" value="1"/>
</dbReference>
<dbReference type="InterPro" id="IPR015421">
    <property type="entry name" value="PyrdxlP-dep_Trfase_major"/>
</dbReference>
<dbReference type="Proteomes" id="UP001196068">
    <property type="component" value="Unassembled WGS sequence"/>
</dbReference>
<organism evidence="10 11">
    <name type="scientific">Plastoroseomonas arctica</name>
    <dbReference type="NCBI Taxonomy" id="1509237"/>
    <lineage>
        <taxon>Bacteria</taxon>
        <taxon>Pseudomonadati</taxon>
        <taxon>Pseudomonadota</taxon>
        <taxon>Alphaproteobacteria</taxon>
        <taxon>Acetobacterales</taxon>
        <taxon>Acetobacteraceae</taxon>
        <taxon>Plastoroseomonas</taxon>
    </lineage>
</organism>
<dbReference type="SUPFAM" id="SSF47336">
    <property type="entry name" value="ACP-like"/>
    <property type="match status" value="2"/>
</dbReference>
<dbReference type="SUPFAM" id="SSF55048">
    <property type="entry name" value="Probable ACP-binding domain of malonyl-CoA ACP transacylase"/>
    <property type="match status" value="1"/>
</dbReference>
<dbReference type="InterPro" id="IPR016036">
    <property type="entry name" value="Malonyl_transacylase_ACP-bd"/>
</dbReference>
<reference evidence="10" key="1">
    <citation type="submission" date="2020-01" db="EMBL/GenBank/DDBJ databases">
        <authorList>
            <person name="Rat A."/>
        </authorList>
    </citation>
    <scope>NUCLEOTIDE SEQUENCE</scope>
    <source>
        <strain evidence="10">LMG 28251</strain>
    </source>
</reference>
<comment type="similarity">
    <text evidence="7">In the C-terminal section; belongs to the NRP synthetase family.</text>
</comment>
<evidence type="ECO:0000256" key="4">
    <source>
        <dbReference type="ARBA" id="ARBA00022553"/>
    </source>
</evidence>
<dbReference type="InterPro" id="IPR050091">
    <property type="entry name" value="PKS_NRPS_Biosynth_Enz"/>
</dbReference>
<dbReference type="CDD" id="cd00833">
    <property type="entry name" value="PKS"/>
    <property type="match status" value="1"/>
</dbReference>
<dbReference type="SUPFAM" id="SSF56801">
    <property type="entry name" value="Acetyl-CoA synthetase-like"/>
    <property type="match status" value="1"/>
</dbReference>
<dbReference type="InterPro" id="IPR020841">
    <property type="entry name" value="PKS_Beta-ketoAc_synthase_dom"/>
</dbReference>
<evidence type="ECO:0000256" key="3">
    <source>
        <dbReference type="ARBA" id="ARBA00022450"/>
    </source>
</evidence>
<dbReference type="InterPro" id="IPR014030">
    <property type="entry name" value="Ketoacyl_synth_N"/>
</dbReference>
<dbReference type="InterPro" id="IPR006162">
    <property type="entry name" value="Ppantetheine_attach_site"/>
</dbReference>
<evidence type="ECO:0000259" key="8">
    <source>
        <dbReference type="PROSITE" id="PS50075"/>
    </source>
</evidence>
<dbReference type="Gene3D" id="3.40.640.10">
    <property type="entry name" value="Type I PLP-dependent aspartate aminotransferase-like (Major domain)"/>
    <property type="match status" value="1"/>
</dbReference>
<feature type="domain" description="Carrier" evidence="8">
    <location>
        <begin position="2486"/>
        <end position="2560"/>
    </location>
</feature>
<dbReference type="InterPro" id="IPR025110">
    <property type="entry name" value="AMP-bd_C"/>
</dbReference>
<dbReference type="GO" id="GO:0044550">
    <property type="term" value="P:secondary metabolite biosynthetic process"/>
    <property type="evidence" value="ECO:0007669"/>
    <property type="project" value="UniProtKB-ARBA"/>
</dbReference>
<dbReference type="Pfam" id="PF00668">
    <property type="entry name" value="Condensation"/>
    <property type="match status" value="1"/>
</dbReference>
<dbReference type="NCBIfam" id="TIGR01733">
    <property type="entry name" value="AA-adenyl-dom"/>
    <property type="match status" value="1"/>
</dbReference>
<dbReference type="InterPro" id="IPR049704">
    <property type="entry name" value="Aminotrans_3_PPA_site"/>
</dbReference>
<dbReference type="FunFam" id="2.30.38.10:FF:000001">
    <property type="entry name" value="Non-ribosomal peptide synthetase PvdI"/>
    <property type="match status" value="1"/>
</dbReference>
<dbReference type="PANTHER" id="PTHR43775">
    <property type="entry name" value="FATTY ACID SYNTHASE"/>
    <property type="match status" value="1"/>
</dbReference>
<dbReference type="Gene3D" id="3.40.50.980">
    <property type="match status" value="2"/>
</dbReference>
<dbReference type="PANTHER" id="PTHR43775:SF51">
    <property type="entry name" value="INACTIVE PHENOLPHTHIOCEROL SYNTHESIS POLYKETIDE SYNTHASE TYPE I PKS1-RELATED"/>
    <property type="match status" value="1"/>
</dbReference>
<dbReference type="InterPro" id="IPR010071">
    <property type="entry name" value="AA_adenyl_dom"/>
</dbReference>
<sequence>MNAMNDFPAALDGVAIIGMAGRFPGAPDVAAFQENLLAGRDSIARFAEAALEDRFSAAERADPSFVRARGIVEDVEAFDAGFFGMKPREAALTDPQHRVFLEICWQAFEDAGYDPAQVEGSVGVFAGASMNTYFLHHLASDRAMLDRFTSQYQVGEYATLMGALGDTLATRVSYKLNLRGPSMGVLTACSTGLVAAAQAVQSLLLHQCDMALAGGVSITFPQRRGYFAEDGAMCAPDGVCRPFDADANGTVFSSGAGVVLLKRLADAVADGDHVYAVIKGHAVNNDGADKVGFTAPSVTPQAELVMTAHAIAGFDPRSVGFVECHGTATPLGDPIEIAGLTRAFRAGTEERGFCAIGSHKGNVGHMDAAAGVAGLIKAALAVESGIIPGTAHFQRPNPDLALDTSPFFVNARSVGWPAIPGPRRAGVTALGIGGTNAHLCLEQAPELPRETPAQGREILLVSARSEPGLAAARAALATRLRANDVPPLADVAHTLRAGRRHFPHRAAIVAMNHDEAAARLEGSEAATGVAAPRPVVFLFPGQGAQYPGMAAELYREEPVFRDAMQACAAALRRAAGCDLLETLYGDAPGNADAIRDTYVAQPAIFAVEYALAQLWLSRGVTPAAMIGHSIGELVAATLAGVIGLADAMALVAERGRLMSALPGGAMLAVRLPEAKLLPLLRGDVALAASNGPALSVAAGPHDAIAALQRALEANEIGCRLLHTSHAFHSPMMDPILPAMRAAAARLSFAAPTIPYVSTMTGEWISDAEARDPDFWARHAREPVRFAQALATLRARFPEAALLEVGPGRTLATLARQAAAGQPMITAASLPDPDQEASPLDTMAQALAQLWVSGAAVAWPSRPEARRVSLPPTPFERTRHWIDAPGALPVAAAPVAISQETIVMSDQRSATARAGIIAAIEALSGEAMPESDAGTSFLELGFDSLLLTQLAQQLRKRFAVPLSFRQLSGELCSLAALGDHIASALPEPAPVAATPVVVAAAPESAAPMPTMTASTDGSVASLMQEQLQAMSRLMQAQLDTLGRIGAAPVATLAPSAPRPATSAAEMVSRFARFAPGQQRVAVGSITPAQRAFIDALAARQAARMPGSRRSTDQHRAVLADPRAAHGFRQEWKSLVYPIVVAQAQGATIRDVDGNRYIDLVNGYGATAFGHNPDFVVEAVAAQLRAGFPIGPQADLAGEVAAMIAEMTGNERVSFTCTGSEAVMAALRLARAVTMRKRVVSFAGAYHGGFDEVIVRGQRIDGEPVGAPAAAGVTEEAVANMTVLEYGGQVTLDWIDAHGDELAAVLVEPVQSRHPGHQPREFLVKLREITARHGTALIFDEVVTGFRSHPGGAQALFGIRADLATYGKVLGGGLPIGIVAGAARFMDALDGGAWRYDDASGPETDVTVFAGTFVRHPLALAAAKAVLTHLKAQGCALHDTLGARCASLVERLNAMLERRGIAARAEHFGSMFHLSLNGEDRRAALLPYLMREHGVHFQDGFPCFLTTAHGDAECDAVLRAFDDSLGALQQVGILGEAGAASPVATPEAPREAPLTESQMEVWLAQQLGDAASCAFNESVSLALDGPLDATKLGAALAASVARRDALRARFAPDGTMMRIVPAGPVALHVEPADAATLAQVLDAEARTPFDLEQGPPFRARLLRLAPASHVLVFTAHHIICDGWSLNLLMQDIAALYDGTSLPPAPSFAEIASAGEADGATAAEYYWRAQFASLPEPLELPTDRPRPATKSFAGATFSMPIEARLYQAACRAGAKHGCTGFVTLLTAFQILMARLAGQDDVVVGVPMAGQALIENDGVVGHCVNFLPIRAQWRAETTIAEQLAATRAAVLDAQEHQRCTLGTIVRGLGVPRGPNRLPLTDVQFNLERLSEPEAFGGLRARLAPNAKAFVNFDLFFNLSETAQGLRLDIDYATDLFDAATVARHAGHYVRLLQAFAEDAGTPVVHAPLLQASERQALLADLGRPAAAMPPVQGVHSLFQARVAISPDATAATCGATSWTYHELNERADFLAAHLAARLPAGEHRVGVLMQRSLDMLAALLAVSKAGHAYVPLDPHHPPARLKAIMRQAGIAVLLADAASMPEAPVAPVILVGPEMEPPGPAQAIATMSAGERAAYVIFTSGSTGAPKGVEVGQQALVNLLLSMAREPGFDSQDTLLATTTIAFDIAALELFLPLVTGGHLVIADRATTLDGFALLALLEGSGATVMQATPSGWSMLLEAGFRGRPGLKLLCGGEALPRDLADRLLVGGSPLWNLYGPTETTIWSSCGLVPAQGPITIGEPVANTRLYVLDRHDELAPTGVPGELVIGGGGVARGYVGDPAQTAAKFIPDPFATDGSRMYRTGDRARRLADGSIELLGRGDGQVKLRGYRIELGEIEAALRRQPGVQDAAVMLRTDPGRPARLVAYVVGAGGAKPEVLRGALGGTLPDYMVPAAFVALSQFPLTPNGKLDRKALPVPAETADAAATRATAPLVTERQRTLGGIWAEVLGMRPIGATDDILALGADSIQLFQIVARARRVGIQISAQDLLRRRSIAALDAHLDTAAAPTAATPARRLPQLADFRRKATNQ</sequence>
<comment type="caution">
    <text evidence="10">The sequence shown here is derived from an EMBL/GenBank/DDBJ whole genome shotgun (WGS) entry which is preliminary data.</text>
</comment>
<dbReference type="Gene3D" id="3.90.1150.10">
    <property type="entry name" value="Aspartate Aminotransferase, domain 1"/>
    <property type="match status" value="1"/>
</dbReference>
<dbReference type="InterPro" id="IPR015422">
    <property type="entry name" value="PyrdxlP-dep_Trfase_small"/>
</dbReference>
<dbReference type="CDD" id="cd12116">
    <property type="entry name" value="A_NRPS_Ta1_like"/>
    <property type="match status" value="1"/>
</dbReference>
<accession>A0AAF1K143</accession>
<dbReference type="InterPro" id="IPR000873">
    <property type="entry name" value="AMP-dep_synth/lig_dom"/>
</dbReference>
<dbReference type="SUPFAM" id="SSF52151">
    <property type="entry name" value="FabD/lysophospholipase-like"/>
    <property type="match status" value="1"/>
</dbReference>
<dbReference type="InterPro" id="IPR036736">
    <property type="entry name" value="ACP-like_sf"/>
</dbReference>
<dbReference type="SUPFAM" id="SSF53383">
    <property type="entry name" value="PLP-dependent transferases"/>
    <property type="match status" value="1"/>
</dbReference>
<dbReference type="SMART" id="SM00827">
    <property type="entry name" value="PKS_AT"/>
    <property type="match status" value="1"/>
</dbReference>
<dbReference type="InterPro" id="IPR014031">
    <property type="entry name" value="Ketoacyl_synth_C"/>
</dbReference>
<feature type="domain" description="Ketosynthase family 3 (KS3)" evidence="9">
    <location>
        <begin position="11"/>
        <end position="443"/>
    </location>
</feature>
<evidence type="ECO:0000313" key="11">
    <source>
        <dbReference type="Proteomes" id="UP001196068"/>
    </source>
</evidence>
<dbReference type="InterPro" id="IPR016039">
    <property type="entry name" value="Thiolase-like"/>
</dbReference>
<dbReference type="PROSITE" id="PS00012">
    <property type="entry name" value="PHOSPHOPANTETHEINE"/>
    <property type="match status" value="1"/>
</dbReference>
<evidence type="ECO:0000256" key="6">
    <source>
        <dbReference type="ARBA" id="ARBA00022898"/>
    </source>
</evidence>
<dbReference type="Gene3D" id="3.40.47.10">
    <property type="match status" value="1"/>
</dbReference>
<dbReference type="Gene3D" id="3.30.559.10">
    <property type="entry name" value="Chloramphenicol acetyltransferase-like domain"/>
    <property type="match status" value="1"/>
</dbReference>
<dbReference type="PROSITE" id="PS00600">
    <property type="entry name" value="AA_TRANSFER_CLASS_3"/>
    <property type="match status" value="1"/>
</dbReference>
<dbReference type="GO" id="GO:0031177">
    <property type="term" value="F:phosphopantetheine binding"/>
    <property type="evidence" value="ECO:0007669"/>
    <property type="project" value="InterPro"/>
</dbReference>
<keyword evidence="5" id="KW-0808">Transferase</keyword>
<dbReference type="Pfam" id="PF22621">
    <property type="entry name" value="CurL-like_PKS_C"/>
    <property type="match status" value="1"/>
</dbReference>
<dbReference type="PROSITE" id="PS00455">
    <property type="entry name" value="AMP_BINDING"/>
    <property type="match status" value="1"/>
</dbReference>
<keyword evidence="4" id="KW-0597">Phosphoprotein</keyword>
<dbReference type="Pfam" id="PF00501">
    <property type="entry name" value="AMP-binding"/>
    <property type="match status" value="1"/>
</dbReference>
<dbReference type="InterPro" id="IPR045851">
    <property type="entry name" value="AMP-bd_C_sf"/>
</dbReference>
<protein>
    <submittedName>
        <fullName evidence="10">Amino acid adenylation domain-containing protein</fullName>
    </submittedName>
</protein>
<feature type="domain" description="Carrier" evidence="8">
    <location>
        <begin position="906"/>
        <end position="984"/>
    </location>
</feature>
<dbReference type="InterPro" id="IPR001242">
    <property type="entry name" value="Condensation_dom"/>
</dbReference>
<comment type="cofactor">
    <cofactor evidence="1">
        <name>pyridoxal 5'-phosphate</name>
        <dbReference type="ChEBI" id="CHEBI:597326"/>
    </cofactor>
</comment>
<evidence type="ECO:0000313" key="10">
    <source>
        <dbReference type="EMBL" id="MBR0657128.1"/>
    </source>
</evidence>
<dbReference type="PROSITE" id="PS52004">
    <property type="entry name" value="KS3_2"/>
    <property type="match status" value="1"/>
</dbReference>
<dbReference type="PROSITE" id="PS50075">
    <property type="entry name" value="CARRIER"/>
    <property type="match status" value="2"/>
</dbReference>
<proteinExistence type="inferred from homology"/>
<dbReference type="InterPro" id="IPR023213">
    <property type="entry name" value="CAT-like_dom_sf"/>
</dbReference>
<comment type="cofactor">
    <cofactor evidence="2">
        <name>pantetheine 4'-phosphate</name>
        <dbReference type="ChEBI" id="CHEBI:47942"/>
    </cofactor>
</comment>
<evidence type="ECO:0000256" key="7">
    <source>
        <dbReference type="ARBA" id="ARBA00029443"/>
    </source>
</evidence>
<dbReference type="GO" id="GO:0030170">
    <property type="term" value="F:pyridoxal phosphate binding"/>
    <property type="evidence" value="ECO:0007669"/>
    <property type="project" value="InterPro"/>
</dbReference>
<gene>
    <name evidence="10" type="ORF">GXW79_18775</name>
</gene>
<dbReference type="Pfam" id="PF00109">
    <property type="entry name" value="ketoacyl-synt"/>
    <property type="match status" value="1"/>
</dbReference>
<evidence type="ECO:0000256" key="2">
    <source>
        <dbReference type="ARBA" id="ARBA00001957"/>
    </source>
</evidence>
<dbReference type="InterPro" id="IPR009081">
    <property type="entry name" value="PP-bd_ACP"/>
</dbReference>
<dbReference type="Pfam" id="PF00202">
    <property type="entry name" value="Aminotran_3"/>
    <property type="match status" value="1"/>
</dbReference>
<keyword evidence="11" id="KW-1185">Reference proteome</keyword>
<dbReference type="Pfam" id="PF13193">
    <property type="entry name" value="AMP-binding_C"/>
    <property type="match status" value="1"/>
</dbReference>
<dbReference type="InterPro" id="IPR020845">
    <property type="entry name" value="AMP-binding_CS"/>
</dbReference>
<evidence type="ECO:0000259" key="9">
    <source>
        <dbReference type="PROSITE" id="PS52004"/>
    </source>
</evidence>
<dbReference type="FunFam" id="3.30.300.30:FF:000010">
    <property type="entry name" value="Enterobactin synthetase component F"/>
    <property type="match status" value="1"/>
</dbReference>
<dbReference type="Pfam" id="PF00550">
    <property type="entry name" value="PP-binding"/>
    <property type="match status" value="2"/>
</dbReference>
<reference evidence="10" key="2">
    <citation type="journal article" date="2021" name="Syst. Appl. Microbiol.">
        <title>Roseomonas hellenica sp. nov., isolated from roots of wild-growing Alkanna tinctoria.</title>
        <authorList>
            <person name="Rat A."/>
            <person name="Naranjo H.D."/>
            <person name="Lebbe L."/>
            <person name="Cnockaert M."/>
            <person name="Krigas N."/>
            <person name="Grigoriadou K."/>
            <person name="Maloupa E."/>
            <person name="Willems A."/>
        </authorList>
    </citation>
    <scope>NUCLEOTIDE SEQUENCE</scope>
    <source>
        <strain evidence="10">LMG 28251</strain>
    </source>
</reference>
<evidence type="ECO:0000256" key="1">
    <source>
        <dbReference type="ARBA" id="ARBA00001933"/>
    </source>
</evidence>
<evidence type="ECO:0000256" key="5">
    <source>
        <dbReference type="ARBA" id="ARBA00022679"/>
    </source>
</evidence>
<keyword evidence="3" id="KW-0596">Phosphopantetheine</keyword>
<dbReference type="Gene3D" id="3.30.70.3290">
    <property type="match status" value="1"/>
</dbReference>
<name>A0AAF1K143_9PROT</name>
<dbReference type="InterPro" id="IPR005814">
    <property type="entry name" value="Aminotrans_3"/>
</dbReference>